<name>A0A1T4LDX9_PORCN</name>
<dbReference type="EMBL" id="FUWL01000007">
    <property type="protein sequence ID" value="SJZ52816.1"/>
    <property type="molecule type" value="Genomic_DNA"/>
</dbReference>
<gene>
    <name evidence="1" type="ORF">SAMN02745205_01108</name>
</gene>
<dbReference type="Proteomes" id="UP000189956">
    <property type="component" value="Unassembled WGS sequence"/>
</dbReference>
<evidence type="ECO:0000313" key="2">
    <source>
        <dbReference type="Proteomes" id="UP000189956"/>
    </source>
</evidence>
<protein>
    <submittedName>
        <fullName evidence="1">Uncharacterized protein</fullName>
    </submittedName>
</protein>
<evidence type="ECO:0000313" key="1">
    <source>
        <dbReference type="EMBL" id="SJZ52816.1"/>
    </source>
</evidence>
<organism evidence="1 2">
    <name type="scientific">Porphyromonas cangingivalis</name>
    <dbReference type="NCBI Taxonomy" id="36874"/>
    <lineage>
        <taxon>Bacteria</taxon>
        <taxon>Pseudomonadati</taxon>
        <taxon>Bacteroidota</taxon>
        <taxon>Bacteroidia</taxon>
        <taxon>Bacteroidales</taxon>
        <taxon>Porphyromonadaceae</taxon>
        <taxon>Porphyromonas</taxon>
    </lineage>
</organism>
<dbReference type="AlphaFoldDB" id="A0A1T4LDX9"/>
<reference evidence="1 2" key="1">
    <citation type="submission" date="2017-02" db="EMBL/GenBank/DDBJ databases">
        <authorList>
            <person name="Peterson S.W."/>
        </authorList>
    </citation>
    <scope>NUCLEOTIDE SEQUENCE [LARGE SCALE GENOMIC DNA]</scope>
    <source>
        <strain evidence="1 2">ATCC 700135</strain>
    </source>
</reference>
<proteinExistence type="predicted"/>
<accession>A0A1T4LDX9</accession>
<sequence>MKTNIVDIFCMADDFSKLFDHADFRVKCNVVANIRQGLL</sequence>